<comment type="similarity">
    <text evidence="1">Belongs to the ketopantoate reductase family.</text>
</comment>
<dbReference type="SUPFAM" id="SSF48179">
    <property type="entry name" value="6-phosphogluconate dehydrogenase C-terminal domain-like"/>
    <property type="match status" value="1"/>
</dbReference>
<dbReference type="Pfam" id="PF02558">
    <property type="entry name" value="ApbA"/>
    <property type="match status" value="1"/>
</dbReference>
<dbReference type="InterPro" id="IPR036291">
    <property type="entry name" value="NAD(P)-bd_dom_sf"/>
</dbReference>
<dbReference type="Proteomes" id="UP000093044">
    <property type="component" value="Chromosome"/>
</dbReference>
<dbReference type="InterPro" id="IPR037523">
    <property type="entry name" value="VOC_core"/>
</dbReference>
<dbReference type="InterPro" id="IPR013332">
    <property type="entry name" value="KPR_N"/>
</dbReference>
<proteinExistence type="inferred from homology"/>
<dbReference type="PANTHER" id="PTHR21708:SF26">
    <property type="entry name" value="2-DEHYDROPANTOATE 2-REDUCTASE"/>
    <property type="match status" value="1"/>
</dbReference>
<dbReference type="SUPFAM" id="SSF54593">
    <property type="entry name" value="Glyoxalase/Bleomycin resistance protein/Dihydroxybiphenyl dioxygenase"/>
    <property type="match status" value="1"/>
</dbReference>
<dbReference type="GO" id="GO:0015940">
    <property type="term" value="P:pantothenate biosynthetic process"/>
    <property type="evidence" value="ECO:0007669"/>
    <property type="project" value="InterPro"/>
</dbReference>
<dbReference type="CDD" id="cd06587">
    <property type="entry name" value="VOC"/>
    <property type="match status" value="1"/>
</dbReference>
<organism evidence="5 6">
    <name type="scientific">Cloacibacillus porcorum</name>
    <dbReference type="NCBI Taxonomy" id="1197717"/>
    <lineage>
        <taxon>Bacteria</taxon>
        <taxon>Thermotogati</taxon>
        <taxon>Synergistota</taxon>
        <taxon>Synergistia</taxon>
        <taxon>Synergistales</taxon>
        <taxon>Synergistaceae</taxon>
        <taxon>Cloacibacillus</taxon>
    </lineage>
</organism>
<keyword evidence="6" id="KW-1185">Reference proteome</keyword>
<dbReference type="InterPro" id="IPR013328">
    <property type="entry name" value="6PGD_dom2"/>
</dbReference>
<dbReference type="AlphaFoldDB" id="A0A1B2I1U8"/>
<dbReference type="Gene3D" id="3.40.50.720">
    <property type="entry name" value="NAD(P)-binding Rossmann-like Domain"/>
    <property type="match status" value="1"/>
</dbReference>
<keyword evidence="2" id="KW-0521">NADP</keyword>
<dbReference type="PROSITE" id="PS51819">
    <property type="entry name" value="VOC"/>
    <property type="match status" value="1"/>
</dbReference>
<dbReference type="InterPro" id="IPR013752">
    <property type="entry name" value="KPA_reductase"/>
</dbReference>
<dbReference type="KEGG" id="cpor:BED41_01810"/>
<dbReference type="Gene3D" id="3.10.180.10">
    <property type="entry name" value="2,3-Dihydroxybiphenyl 1,2-Dioxygenase, domain 1"/>
    <property type="match status" value="1"/>
</dbReference>
<feature type="domain" description="VOC" evidence="4">
    <location>
        <begin position="321"/>
        <end position="424"/>
    </location>
</feature>
<dbReference type="Gene3D" id="1.10.1040.10">
    <property type="entry name" value="N-(1-d-carboxylethyl)-l-norvaline Dehydrogenase, domain 2"/>
    <property type="match status" value="1"/>
</dbReference>
<evidence type="ECO:0000256" key="1">
    <source>
        <dbReference type="ARBA" id="ARBA00007870"/>
    </source>
</evidence>
<evidence type="ECO:0000313" key="5">
    <source>
        <dbReference type="EMBL" id="ANZ43936.1"/>
    </source>
</evidence>
<dbReference type="STRING" id="1197717.BED41_01810"/>
<sequence>MRGMRTVILGAGSLGSAIGGALSLAGNNVTLVARSRAHVEAVNRSGLKMIADGIERTARPIAVTEALGLPPAELLIVLVKSFATKSAIEGARSLIGERTAVLTLQNGLGNEELIAEMVGAEKVVSGKSYLGGVLLSPGVVKAGISAKETVIGELDGSVTERIRAIAELFNAAGMRTTVSENIRGLIWDKLLLNSATGAVSAISGLCYGELYKLPEMERSGCAAVREGIEAARKLGIKLSCEDPKKIWEKARRGLAYDFKTSMLQSVESGRPTEIDFINGALARAAEEAGLTAPVNRTLTACVKGIEAANKLKAEAAKRAVELDHAALYVGDIDGCVEFFERTFKMSVVDDRRDDALRQAWLDGGIQLIEKPCCGGGKLAHIAVACADVKERLAAALACGAEPFPGKENWFTAPGEIVIELTEAN</sequence>
<accession>A0A1B2I1U8</accession>
<evidence type="ECO:0000256" key="2">
    <source>
        <dbReference type="ARBA" id="ARBA00022857"/>
    </source>
</evidence>
<dbReference type="InterPro" id="IPR029068">
    <property type="entry name" value="Glyas_Bleomycin-R_OHBP_Dase"/>
</dbReference>
<dbReference type="PANTHER" id="PTHR21708">
    <property type="entry name" value="PROBABLE 2-DEHYDROPANTOATE 2-REDUCTASE"/>
    <property type="match status" value="1"/>
</dbReference>
<gene>
    <name evidence="5" type="ORF">BED41_01810</name>
</gene>
<evidence type="ECO:0000259" key="4">
    <source>
        <dbReference type="PROSITE" id="PS51819"/>
    </source>
</evidence>
<dbReference type="Pfam" id="PF08546">
    <property type="entry name" value="ApbA_C"/>
    <property type="match status" value="1"/>
</dbReference>
<dbReference type="InterPro" id="IPR008927">
    <property type="entry name" value="6-PGluconate_DH-like_C_sf"/>
</dbReference>
<dbReference type="NCBIfam" id="TIGR00745">
    <property type="entry name" value="apbA_panE"/>
    <property type="match status" value="1"/>
</dbReference>
<evidence type="ECO:0000313" key="6">
    <source>
        <dbReference type="Proteomes" id="UP000093044"/>
    </source>
</evidence>
<keyword evidence="3" id="KW-0560">Oxidoreductase</keyword>
<protein>
    <recommendedName>
        <fullName evidence="4">VOC domain-containing protein</fullName>
    </recommendedName>
</protein>
<dbReference type="InterPro" id="IPR051402">
    <property type="entry name" value="KPR-Related"/>
</dbReference>
<dbReference type="GO" id="GO:0008677">
    <property type="term" value="F:2-dehydropantoate 2-reductase activity"/>
    <property type="evidence" value="ECO:0007669"/>
    <property type="project" value="InterPro"/>
</dbReference>
<dbReference type="GO" id="GO:0005737">
    <property type="term" value="C:cytoplasm"/>
    <property type="evidence" value="ECO:0007669"/>
    <property type="project" value="TreeGrafter"/>
</dbReference>
<reference evidence="5" key="1">
    <citation type="submission" date="2016-08" db="EMBL/GenBank/DDBJ databases">
        <title>Complete genome of Cloacibacillus porcorum.</title>
        <authorList>
            <person name="Looft T."/>
            <person name="Bayles D.O."/>
            <person name="Alt D.P."/>
        </authorList>
    </citation>
    <scope>NUCLEOTIDE SEQUENCE [LARGE SCALE GENOMIC DNA]</scope>
    <source>
        <strain evidence="5">CL-84</strain>
    </source>
</reference>
<name>A0A1B2I1U8_9BACT</name>
<evidence type="ECO:0000256" key="3">
    <source>
        <dbReference type="ARBA" id="ARBA00023002"/>
    </source>
</evidence>
<dbReference type="InterPro" id="IPR003710">
    <property type="entry name" value="ApbA"/>
</dbReference>
<dbReference type="SUPFAM" id="SSF51735">
    <property type="entry name" value="NAD(P)-binding Rossmann-fold domains"/>
    <property type="match status" value="1"/>
</dbReference>
<dbReference type="EMBL" id="CP016757">
    <property type="protein sequence ID" value="ANZ43936.1"/>
    <property type="molecule type" value="Genomic_DNA"/>
</dbReference>